<feature type="domain" description="DUF4859" evidence="2">
    <location>
        <begin position="77"/>
        <end position="192"/>
    </location>
</feature>
<feature type="domain" description="DUF4859" evidence="2">
    <location>
        <begin position="232"/>
        <end position="323"/>
    </location>
</feature>
<organism evidence="3 4">
    <name type="scientific">Thermophagus xiamenensis</name>
    <dbReference type="NCBI Taxonomy" id="385682"/>
    <lineage>
        <taxon>Bacteria</taxon>
        <taxon>Pseudomonadati</taxon>
        <taxon>Bacteroidota</taxon>
        <taxon>Bacteroidia</taxon>
        <taxon>Marinilabiliales</taxon>
        <taxon>Marinilabiliaceae</taxon>
        <taxon>Thermophagus</taxon>
    </lineage>
</organism>
<dbReference type="EMBL" id="FONA01000028">
    <property type="protein sequence ID" value="SFF03177.1"/>
    <property type="molecule type" value="Genomic_DNA"/>
</dbReference>
<protein>
    <recommendedName>
        <fullName evidence="2">DUF4859 domain-containing protein</fullName>
    </recommendedName>
</protein>
<feature type="transmembrane region" description="Helical" evidence="1">
    <location>
        <begin position="7"/>
        <end position="23"/>
    </location>
</feature>
<feature type="domain" description="DUF4859" evidence="2">
    <location>
        <begin position="369"/>
        <end position="475"/>
    </location>
</feature>
<dbReference type="Pfam" id="PF16151">
    <property type="entry name" value="DUF4859"/>
    <property type="match status" value="3"/>
</dbReference>
<keyword evidence="4" id="KW-1185">Reference proteome</keyword>
<dbReference type="OrthoDB" id="1100204at2"/>
<accession>A0A1I2FEK5</accession>
<dbReference type="InterPro" id="IPR032339">
    <property type="entry name" value="DUF4859"/>
</dbReference>
<evidence type="ECO:0000259" key="2">
    <source>
        <dbReference type="Pfam" id="PF16151"/>
    </source>
</evidence>
<gene>
    <name evidence="3" type="ORF">SAMN05444380_12811</name>
</gene>
<dbReference type="eggNOG" id="ENOG502Z8HK">
    <property type="taxonomic scope" value="Bacteria"/>
</dbReference>
<dbReference type="Proteomes" id="UP000181976">
    <property type="component" value="Unassembled WGS sequence"/>
</dbReference>
<dbReference type="STRING" id="385682.SAMN05444380_12811"/>
<keyword evidence="1" id="KW-0812">Transmembrane</keyword>
<name>A0A1I2FEK5_9BACT</name>
<evidence type="ECO:0000313" key="3">
    <source>
        <dbReference type="EMBL" id="SFF03177.1"/>
    </source>
</evidence>
<sequence length="487" mass="53748">MKKIYGLYKTVLLVLMMGGFIWGCGENENFSTLHELTDEEIKEIARQDSIEEAQKNKINADLILEYSVEITISQTLYDGTTLSIDLDKIADVFGITQEELIAGIAGEEDALEIKGFAINGTTRIDYATSSNTNSPWGHWWDANGDVVSWGDNAMLFAEFDTENGVFYVGQFPGHLIEDQTITIIEGLKFNDTRVAVVITVTAKGLEEITATVVNTQEINVNVYPRLNTNSDSLQFDLNQVFSDLGVSSMNEISFIAVNQDGSYNQEPAVGNLYWFNSDGYVGTYGEDAVIYVDYGEYGDDKISIGQFPGSLTEGDEIVVEYGFLANDKIEMLEVTVKVVAYDDPEVPEVGDPENLEADIVLSKPYSNDYSIVTFDIKEIMKKAFKSTTYQVGRAIVRGELKLYQGSVEEATPSYTADVPGYWLDADGMVSEWASGAVWCSIGYSESELYLFGGNHPDNAEPGDTVSTKLIATYNGGSVTFNITFKIE</sequence>
<keyword evidence="1" id="KW-0472">Membrane</keyword>
<reference evidence="3 4" key="1">
    <citation type="submission" date="2016-10" db="EMBL/GenBank/DDBJ databases">
        <authorList>
            <person name="de Groot N.N."/>
        </authorList>
    </citation>
    <scope>NUCLEOTIDE SEQUENCE [LARGE SCALE GENOMIC DNA]</scope>
    <source>
        <strain evidence="3 4">DSM 19012</strain>
    </source>
</reference>
<dbReference type="RefSeq" id="WP_010528612.1">
    <property type="nucleotide sequence ID" value="NZ_AFSL01000089.1"/>
</dbReference>
<proteinExistence type="predicted"/>
<evidence type="ECO:0000256" key="1">
    <source>
        <dbReference type="SAM" id="Phobius"/>
    </source>
</evidence>
<evidence type="ECO:0000313" key="4">
    <source>
        <dbReference type="Proteomes" id="UP000181976"/>
    </source>
</evidence>
<dbReference type="AlphaFoldDB" id="A0A1I2FEK5"/>
<dbReference type="InParanoid" id="A0A1I2FEK5"/>
<keyword evidence="1" id="KW-1133">Transmembrane helix</keyword>